<dbReference type="AlphaFoldDB" id="W2TTB0"/>
<dbReference type="Proteomes" id="UP000053676">
    <property type="component" value="Unassembled WGS sequence"/>
</dbReference>
<protein>
    <submittedName>
        <fullName evidence="1">Uncharacterized protein</fullName>
    </submittedName>
</protein>
<dbReference type="CTD" id="25356975"/>
<dbReference type="EMBL" id="KI657825">
    <property type="protein sequence ID" value="ETN85028.1"/>
    <property type="molecule type" value="Genomic_DNA"/>
</dbReference>
<feature type="non-terminal residue" evidence="1">
    <location>
        <position position="1"/>
    </location>
</feature>
<proteinExistence type="predicted"/>
<dbReference type="OrthoDB" id="442176at2759"/>
<gene>
    <name evidence="1" type="ORF">NECAME_16949</name>
</gene>
<sequence>EFKQKTLPSAKYFDDHRLLHLIPGEKDDQTIFERMKELVRKAMCTGVPVFVSNSSKDHDQREECEKFFIAVVFFEFGHAITLQMTLLK</sequence>
<name>W2TTB0_NECAM</name>
<evidence type="ECO:0000313" key="1">
    <source>
        <dbReference type="EMBL" id="ETN85028.1"/>
    </source>
</evidence>
<keyword evidence="2" id="KW-1185">Reference proteome</keyword>
<organism evidence="1 2">
    <name type="scientific">Necator americanus</name>
    <name type="common">Human hookworm</name>
    <dbReference type="NCBI Taxonomy" id="51031"/>
    <lineage>
        <taxon>Eukaryota</taxon>
        <taxon>Metazoa</taxon>
        <taxon>Ecdysozoa</taxon>
        <taxon>Nematoda</taxon>
        <taxon>Chromadorea</taxon>
        <taxon>Rhabditida</taxon>
        <taxon>Rhabditina</taxon>
        <taxon>Rhabditomorpha</taxon>
        <taxon>Strongyloidea</taxon>
        <taxon>Ancylostomatidae</taxon>
        <taxon>Bunostominae</taxon>
        <taxon>Necator</taxon>
    </lineage>
</organism>
<dbReference type="GeneID" id="25356975"/>
<reference evidence="2" key="1">
    <citation type="journal article" date="2014" name="Nat. Genet.">
        <title>Genome of the human hookworm Necator americanus.</title>
        <authorList>
            <person name="Tang Y.T."/>
            <person name="Gao X."/>
            <person name="Rosa B.A."/>
            <person name="Abubucker S."/>
            <person name="Hallsworth-Pepin K."/>
            <person name="Martin J."/>
            <person name="Tyagi R."/>
            <person name="Heizer E."/>
            <person name="Zhang X."/>
            <person name="Bhonagiri-Palsikar V."/>
            <person name="Minx P."/>
            <person name="Warren W.C."/>
            <person name="Wang Q."/>
            <person name="Zhan B."/>
            <person name="Hotez P.J."/>
            <person name="Sternberg P.W."/>
            <person name="Dougall A."/>
            <person name="Gaze S.T."/>
            <person name="Mulvenna J."/>
            <person name="Sotillo J."/>
            <person name="Ranganathan S."/>
            <person name="Rabelo E.M."/>
            <person name="Wilson R.K."/>
            <person name="Felgner P.L."/>
            <person name="Bethony J."/>
            <person name="Hawdon J.M."/>
            <person name="Gasser R.B."/>
            <person name="Loukas A."/>
            <person name="Mitreva M."/>
        </authorList>
    </citation>
    <scope>NUCLEOTIDE SEQUENCE [LARGE SCALE GENOMIC DNA]</scope>
</reference>
<evidence type="ECO:0000313" key="2">
    <source>
        <dbReference type="Proteomes" id="UP000053676"/>
    </source>
</evidence>
<dbReference type="STRING" id="51031.W2TTB0"/>
<accession>W2TTB0</accession>
<dbReference type="KEGG" id="nai:NECAME_16949"/>